<protein>
    <submittedName>
        <fullName evidence="1">Uncharacterized protein</fullName>
    </submittedName>
</protein>
<dbReference type="Proteomes" id="UP000095392">
    <property type="component" value="Unassembled WGS sequence"/>
</dbReference>
<evidence type="ECO:0000313" key="1">
    <source>
        <dbReference type="EMBL" id="OES31416.1"/>
    </source>
</evidence>
<accession>A0AB36FYH5</accession>
<gene>
    <name evidence="1" type="ORF">BFV95_2355</name>
</gene>
<keyword evidence="2" id="KW-1185">Reference proteome</keyword>
<comment type="caution">
    <text evidence="1">The sequence shown here is derived from an EMBL/GenBank/DDBJ whole genome shotgun (WGS) entry which is preliminary data.</text>
</comment>
<reference evidence="1 2" key="1">
    <citation type="submission" date="2016-09" db="EMBL/GenBank/DDBJ databases">
        <title>Draft Genome Sequence of four Alteromonas macleodii strains isolated from copper coupons and grown long-term at elevated copper levels.</title>
        <authorList>
            <person name="Cusick K."/>
            <person name="Dale J."/>
            <person name="Little B."/>
            <person name="Biffinger J."/>
        </authorList>
    </citation>
    <scope>NUCLEOTIDE SEQUENCE [LARGE SCALE GENOMIC DNA]</scope>
    <source>
        <strain evidence="1 2">KCP01</strain>
    </source>
</reference>
<organism evidence="1 2">
    <name type="scientific">Alteromonas macleodii</name>
    <name type="common">Pseudoalteromonas macleodii</name>
    <dbReference type="NCBI Taxonomy" id="28108"/>
    <lineage>
        <taxon>Bacteria</taxon>
        <taxon>Pseudomonadati</taxon>
        <taxon>Pseudomonadota</taxon>
        <taxon>Gammaproteobacteria</taxon>
        <taxon>Alteromonadales</taxon>
        <taxon>Alteromonadaceae</taxon>
        <taxon>Alteromonas/Salinimonas group</taxon>
        <taxon>Alteromonas</taxon>
    </lineage>
</organism>
<name>A0AB36FYH5_ALTMA</name>
<proteinExistence type="predicted"/>
<dbReference type="AlphaFoldDB" id="A0AB36FYH5"/>
<sequence>MAFWGVDMLELLQDKACISDFILVLFIFQKRWALNKINHDKVASKCVQSFTS</sequence>
<dbReference type="EMBL" id="MIPY01000014">
    <property type="protein sequence ID" value="OES31416.1"/>
    <property type="molecule type" value="Genomic_DNA"/>
</dbReference>
<evidence type="ECO:0000313" key="2">
    <source>
        <dbReference type="Proteomes" id="UP000095392"/>
    </source>
</evidence>